<feature type="chain" id="PRO_5047044254" evidence="4">
    <location>
        <begin position="25"/>
        <end position="366"/>
    </location>
</feature>
<dbReference type="NCBIfam" id="TIGR01730">
    <property type="entry name" value="RND_mfp"/>
    <property type="match status" value="1"/>
</dbReference>
<evidence type="ECO:0000256" key="3">
    <source>
        <dbReference type="SAM" id="Coils"/>
    </source>
</evidence>
<proteinExistence type="inferred from homology"/>
<dbReference type="InterPro" id="IPR058624">
    <property type="entry name" value="MdtA-like_HH"/>
</dbReference>
<dbReference type="InterPro" id="IPR058625">
    <property type="entry name" value="MdtA-like_BSH"/>
</dbReference>
<feature type="coiled-coil region" evidence="3">
    <location>
        <begin position="138"/>
        <end position="165"/>
    </location>
</feature>
<dbReference type="Gene3D" id="2.40.50.100">
    <property type="match status" value="1"/>
</dbReference>
<name>A0ABP9F8J9_9GAMM</name>
<feature type="domain" description="Multidrug resistance protein MdtA-like beta-barrel" evidence="7">
    <location>
        <begin position="209"/>
        <end position="286"/>
    </location>
</feature>
<evidence type="ECO:0000259" key="6">
    <source>
        <dbReference type="Pfam" id="PF25917"/>
    </source>
</evidence>
<comment type="similarity">
    <text evidence="2">Belongs to the membrane fusion protein (MFP) (TC 8.A.1) family.</text>
</comment>
<dbReference type="Gene3D" id="2.40.420.20">
    <property type="match status" value="1"/>
</dbReference>
<keyword evidence="4" id="KW-0732">Signal</keyword>
<dbReference type="InterPro" id="IPR006143">
    <property type="entry name" value="RND_pump_MFP"/>
</dbReference>
<evidence type="ECO:0000256" key="2">
    <source>
        <dbReference type="ARBA" id="ARBA00009477"/>
    </source>
</evidence>
<dbReference type="Pfam" id="PF25967">
    <property type="entry name" value="RND-MFP_C"/>
    <property type="match status" value="1"/>
</dbReference>
<evidence type="ECO:0000256" key="4">
    <source>
        <dbReference type="SAM" id="SignalP"/>
    </source>
</evidence>
<accession>A0ABP9F8J9</accession>
<protein>
    <submittedName>
        <fullName evidence="9">Multidrug efflux RND transporter periplasmic adaptor subunit VmeY</fullName>
    </submittedName>
</protein>
<keyword evidence="10" id="KW-1185">Reference proteome</keyword>
<feature type="domain" description="Multidrug resistance protein MdtA-like C-terminal permuted SH3" evidence="8">
    <location>
        <begin position="293"/>
        <end position="354"/>
    </location>
</feature>
<evidence type="ECO:0000259" key="8">
    <source>
        <dbReference type="Pfam" id="PF25967"/>
    </source>
</evidence>
<comment type="caution">
    <text evidence="9">The sequence shown here is derived from an EMBL/GenBank/DDBJ whole genome shotgun (WGS) entry which is preliminary data.</text>
</comment>
<dbReference type="PANTHER" id="PTHR30158">
    <property type="entry name" value="ACRA/E-RELATED COMPONENT OF DRUG EFFLUX TRANSPORTER"/>
    <property type="match status" value="1"/>
</dbReference>
<evidence type="ECO:0000259" key="7">
    <source>
        <dbReference type="Pfam" id="PF25944"/>
    </source>
</evidence>
<dbReference type="EMBL" id="BAABJZ010000097">
    <property type="protein sequence ID" value="GAA4896587.1"/>
    <property type="molecule type" value="Genomic_DNA"/>
</dbReference>
<dbReference type="Gene3D" id="2.40.30.170">
    <property type="match status" value="1"/>
</dbReference>
<dbReference type="Pfam" id="PF25876">
    <property type="entry name" value="HH_MFP_RND"/>
    <property type="match status" value="1"/>
</dbReference>
<dbReference type="Pfam" id="PF25944">
    <property type="entry name" value="Beta-barrel_RND"/>
    <property type="match status" value="1"/>
</dbReference>
<dbReference type="SUPFAM" id="SSF111369">
    <property type="entry name" value="HlyD-like secretion proteins"/>
    <property type="match status" value="1"/>
</dbReference>
<dbReference type="InterPro" id="IPR058627">
    <property type="entry name" value="MdtA-like_C"/>
</dbReference>
<feature type="signal peptide" evidence="4">
    <location>
        <begin position="1"/>
        <end position="24"/>
    </location>
</feature>
<evidence type="ECO:0000256" key="1">
    <source>
        <dbReference type="ARBA" id="ARBA00004519"/>
    </source>
</evidence>
<evidence type="ECO:0000313" key="10">
    <source>
        <dbReference type="Proteomes" id="UP001499988"/>
    </source>
</evidence>
<dbReference type="InterPro" id="IPR058626">
    <property type="entry name" value="MdtA-like_b-barrel"/>
</dbReference>
<organism evidence="9 10">
    <name type="scientific">Ferrimonas pelagia</name>
    <dbReference type="NCBI Taxonomy" id="1177826"/>
    <lineage>
        <taxon>Bacteria</taxon>
        <taxon>Pseudomonadati</taxon>
        <taxon>Pseudomonadota</taxon>
        <taxon>Gammaproteobacteria</taxon>
        <taxon>Alteromonadales</taxon>
        <taxon>Ferrimonadaceae</taxon>
        <taxon>Ferrimonas</taxon>
    </lineage>
</organism>
<feature type="domain" description="Multidrug resistance protein MdtA-like alpha-helical hairpin" evidence="5">
    <location>
        <begin position="100"/>
        <end position="169"/>
    </location>
</feature>
<dbReference type="PROSITE" id="PS51257">
    <property type="entry name" value="PROKAR_LIPOPROTEIN"/>
    <property type="match status" value="1"/>
</dbReference>
<keyword evidence="3" id="KW-0175">Coiled coil</keyword>
<dbReference type="RefSeq" id="WP_345336493.1">
    <property type="nucleotide sequence ID" value="NZ_BAABJZ010000097.1"/>
</dbReference>
<dbReference type="Pfam" id="PF25917">
    <property type="entry name" value="BSH_RND"/>
    <property type="match status" value="1"/>
</dbReference>
<evidence type="ECO:0000313" key="9">
    <source>
        <dbReference type="EMBL" id="GAA4896587.1"/>
    </source>
</evidence>
<dbReference type="Proteomes" id="UP001499988">
    <property type="component" value="Unassembled WGS sequence"/>
</dbReference>
<comment type="subcellular location">
    <subcellularLocation>
        <location evidence="1">Cell inner membrane</location>
        <topology evidence="1">Lipid-anchor</topology>
    </subcellularLocation>
</comment>
<evidence type="ECO:0000259" key="5">
    <source>
        <dbReference type="Pfam" id="PF25876"/>
    </source>
</evidence>
<dbReference type="Gene3D" id="1.10.287.470">
    <property type="entry name" value="Helix hairpin bin"/>
    <property type="match status" value="1"/>
</dbReference>
<feature type="domain" description="Multidrug resistance protein MdtA-like barrel-sandwich hybrid" evidence="6">
    <location>
        <begin position="61"/>
        <end position="192"/>
    </location>
</feature>
<gene>
    <name evidence="9" type="primary">vmeY_2</name>
    <name evidence="9" type="ORF">GCM10023333_32350</name>
</gene>
<sequence>MKNIRKLPVAAALAAVVLTGCQQASEAPAMPVPTVEVSAASLQQYQPVKRFSGRIEAIEDIQISAQVTGYLTKRMVADGEVVEAGTPLFEIDPRPYRAALAAAQGTLAEAKASRDIAAVNLKRNKELSGKGSVSQADIDNLTATLAMADARVQQAQAALDSAELNLSHTTVIAPIGGQVGAATASVGDLVSPQSGALINLVQLDPVRTSFRISERERMFWLSQGFAEGEGMEIALDLGQGVMYDQRGSLSFFDNRIDLATGTLALHADFENSDRTLIAGQFVQVQVRPVQPLNGLVIPNAAVQTDQQGSFVMVVGEGNTIERRNVELGERLGQEIVVLGNLKEGERIVTAGLHRARAGAQVQVAGE</sequence>
<reference evidence="10" key="1">
    <citation type="journal article" date="2019" name="Int. J. Syst. Evol. Microbiol.">
        <title>The Global Catalogue of Microorganisms (GCM) 10K type strain sequencing project: providing services to taxonomists for standard genome sequencing and annotation.</title>
        <authorList>
            <consortium name="The Broad Institute Genomics Platform"/>
            <consortium name="The Broad Institute Genome Sequencing Center for Infectious Disease"/>
            <person name="Wu L."/>
            <person name="Ma J."/>
        </authorList>
    </citation>
    <scope>NUCLEOTIDE SEQUENCE [LARGE SCALE GENOMIC DNA]</scope>
    <source>
        <strain evidence="10">JCM 18401</strain>
    </source>
</reference>